<gene>
    <name evidence="2" type="ORF">PYS65_24935</name>
</gene>
<dbReference type="Gene3D" id="2.60.120.10">
    <property type="entry name" value="Jelly Rolls"/>
    <property type="match status" value="1"/>
</dbReference>
<dbReference type="InterPro" id="IPR047142">
    <property type="entry name" value="OryJ/VirC-like"/>
</dbReference>
<dbReference type="InterPro" id="IPR013096">
    <property type="entry name" value="Cupin_2"/>
</dbReference>
<proteinExistence type="predicted"/>
<dbReference type="PANTHER" id="PTHR36156">
    <property type="entry name" value="SLR2101 PROTEIN"/>
    <property type="match status" value="1"/>
</dbReference>
<organism evidence="2 3">
    <name type="scientific">Streptomyces cathayae</name>
    <dbReference type="NCBI Taxonomy" id="3031124"/>
    <lineage>
        <taxon>Bacteria</taxon>
        <taxon>Bacillati</taxon>
        <taxon>Actinomycetota</taxon>
        <taxon>Actinomycetes</taxon>
        <taxon>Kitasatosporales</taxon>
        <taxon>Streptomycetaceae</taxon>
        <taxon>Streptomyces</taxon>
    </lineage>
</organism>
<evidence type="ECO:0000313" key="3">
    <source>
        <dbReference type="Proteomes" id="UP001216440"/>
    </source>
</evidence>
<dbReference type="RefSeq" id="WP_279336173.1">
    <property type="nucleotide sequence ID" value="NZ_CP121682.1"/>
</dbReference>
<dbReference type="PANTHER" id="PTHR36156:SF2">
    <property type="entry name" value="CUPIN TYPE-2 DOMAIN-CONTAINING PROTEIN"/>
    <property type="match status" value="1"/>
</dbReference>
<dbReference type="InterPro" id="IPR011051">
    <property type="entry name" value="RmlC_Cupin_sf"/>
</dbReference>
<protein>
    <submittedName>
        <fullName evidence="2">Cupin domain-containing protein</fullName>
    </submittedName>
</protein>
<dbReference type="CDD" id="cd02231">
    <property type="entry name" value="cupin_BLL6423-like"/>
    <property type="match status" value="1"/>
</dbReference>
<sequence length="177" mass="18689">MLHPNLVVTGRVEGKSVFVDEQPLEPAQTPALPGLEVFLAWGTADGGASNAETEPEAVLAPYFPGAGGTRLLLVTWPPATAGEPTDPQPATPWAEEILAGLVATVEKDHPGMHTSATLDYGVVLSGEMWLELDDGAERRLPAGTCVVQRGTRHRWSNRGTEPATMAFVLIGAAEDAQ</sequence>
<name>A0ABY8K8C6_9ACTN</name>
<keyword evidence="3" id="KW-1185">Reference proteome</keyword>
<evidence type="ECO:0000259" key="1">
    <source>
        <dbReference type="Pfam" id="PF07883"/>
    </source>
</evidence>
<evidence type="ECO:0000313" key="2">
    <source>
        <dbReference type="EMBL" id="WGD43121.1"/>
    </source>
</evidence>
<dbReference type="Pfam" id="PF07883">
    <property type="entry name" value="Cupin_2"/>
    <property type="match status" value="1"/>
</dbReference>
<dbReference type="Proteomes" id="UP001216440">
    <property type="component" value="Chromosome"/>
</dbReference>
<reference evidence="2 3" key="1">
    <citation type="submission" date="2023-03" db="EMBL/GenBank/DDBJ databases">
        <authorList>
            <person name="Mo P."/>
        </authorList>
    </citation>
    <scope>NUCLEOTIDE SEQUENCE [LARGE SCALE GENOMIC DNA]</scope>
    <source>
        <strain evidence="2 3">HUAS 5</strain>
    </source>
</reference>
<dbReference type="EMBL" id="CP121682">
    <property type="protein sequence ID" value="WGD43121.1"/>
    <property type="molecule type" value="Genomic_DNA"/>
</dbReference>
<accession>A0ABY8K8C6</accession>
<dbReference type="SUPFAM" id="SSF51182">
    <property type="entry name" value="RmlC-like cupins"/>
    <property type="match status" value="1"/>
</dbReference>
<feature type="domain" description="Cupin type-2" evidence="1">
    <location>
        <begin position="112"/>
        <end position="168"/>
    </location>
</feature>
<dbReference type="InterPro" id="IPR014710">
    <property type="entry name" value="RmlC-like_jellyroll"/>
</dbReference>